<reference evidence="7" key="1">
    <citation type="journal article" date="2018" name="Nat. Microbiol.">
        <title>Leveraging single-cell genomics to expand the fungal tree of life.</title>
        <authorList>
            <person name="Ahrendt S.R."/>
            <person name="Quandt C.A."/>
            <person name="Ciobanu D."/>
            <person name="Clum A."/>
            <person name="Salamov A."/>
            <person name="Andreopoulos B."/>
            <person name="Cheng J.F."/>
            <person name="Woyke T."/>
            <person name="Pelin A."/>
            <person name="Henrissat B."/>
            <person name="Reynolds N.K."/>
            <person name="Benny G.L."/>
            <person name="Smith M.E."/>
            <person name="James T.Y."/>
            <person name="Grigoriev I.V."/>
        </authorList>
    </citation>
    <scope>NUCLEOTIDE SEQUENCE [LARGE SCALE GENOMIC DNA]</scope>
    <source>
        <strain evidence="7">CSF55</strain>
    </source>
</reference>
<name>A0A4P9YF03_ROZAC</name>
<feature type="non-terminal residue" evidence="6">
    <location>
        <position position="419"/>
    </location>
</feature>
<keyword evidence="4" id="KW-0067">ATP-binding</keyword>
<evidence type="ECO:0000256" key="4">
    <source>
        <dbReference type="ARBA" id="ARBA00022840"/>
    </source>
</evidence>
<organism evidence="6 7">
    <name type="scientific">Rozella allomycis (strain CSF55)</name>
    <dbReference type="NCBI Taxonomy" id="988480"/>
    <lineage>
        <taxon>Eukaryota</taxon>
        <taxon>Fungi</taxon>
        <taxon>Fungi incertae sedis</taxon>
        <taxon>Cryptomycota</taxon>
        <taxon>Cryptomycota incertae sedis</taxon>
        <taxon>Rozella</taxon>
    </lineage>
</organism>
<keyword evidence="2 6" id="KW-0378">Hydrolase</keyword>
<evidence type="ECO:0000256" key="1">
    <source>
        <dbReference type="ARBA" id="ARBA00022741"/>
    </source>
</evidence>
<dbReference type="InterPro" id="IPR050474">
    <property type="entry name" value="Hel308_SKI2-like"/>
</dbReference>
<proteinExistence type="predicted"/>
<feature type="domain" description="Helicase ATP-binding" evidence="5">
    <location>
        <begin position="181"/>
        <end position="373"/>
    </location>
</feature>
<dbReference type="PANTHER" id="PTHR47961">
    <property type="entry name" value="DNA POLYMERASE THETA, PUTATIVE (AFU_ORTHOLOGUE AFUA_1G05260)-RELATED"/>
    <property type="match status" value="1"/>
</dbReference>
<dbReference type="Gene3D" id="3.40.50.300">
    <property type="entry name" value="P-loop containing nucleotide triphosphate hydrolases"/>
    <property type="match status" value="1"/>
</dbReference>
<dbReference type="GO" id="GO:0016787">
    <property type="term" value="F:hydrolase activity"/>
    <property type="evidence" value="ECO:0007669"/>
    <property type="project" value="UniProtKB-KW"/>
</dbReference>
<evidence type="ECO:0000259" key="5">
    <source>
        <dbReference type="PROSITE" id="PS51192"/>
    </source>
</evidence>
<dbReference type="InterPro" id="IPR027417">
    <property type="entry name" value="P-loop_NTPase"/>
</dbReference>
<dbReference type="SMART" id="SM00487">
    <property type="entry name" value="DEXDc"/>
    <property type="match status" value="1"/>
</dbReference>
<keyword evidence="1" id="KW-0547">Nucleotide-binding</keyword>
<dbReference type="PANTHER" id="PTHR47961:SF6">
    <property type="entry name" value="DNA-DIRECTED DNA POLYMERASE"/>
    <property type="match status" value="1"/>
</dbReference>
<dbReference type="PROSITE" id="PS51192">
    <property type="entry name" value="HELICASE_ATP_BIND_1"/>
    <property type="match status" value="1"/>
</dbReference>
<evidence type="ECO:0000313" key="6">
    <source>
        <dbReference type="EMBL" id="RKP17718.1"/>
    </source>
</evidence>
<accession>A0A4P9YF03</accession>
<dbReference type="EMBL" id="ML005699">
    <property type="protein sequence ID" value="RKP17718.1"/>
    <property type="molecule type" value="Genomic_DNA"/>
</dbReference>
<evidence type="ECO:0000313" key="7">
    <source>
        <dbReference type="Proteomes" id="UP000281549"/>
    </source>
</evidence>
<gene>
    <name evidence="6" type="ORF">ROZALSC1DRAFT_23922</name>
</gene>
<keyword evidence="3" id="KW-0347">Helicase</keyword>
<dbReference type="InterPro" id="IPR011545">
    <property type="entry name" value="DEAD/DEAH_box_helicase_dom"/>
</dbReference>
<protein>
    <submittedName>
        <fullName evidence="6">P-loop containing nucleoside triphosphate hydrolase protein</fullName>
    </submittedName>
</protein>
<dbReference type="Pfam" id="PF00270">
    <property type="entry name" value="DEAD"/>
    <property type="match status" value="1"/>
</dbReference>
<dbReference type="InterPro" id="IPR014001">
    <property type="entry name" value="Helicase_ATP-bd"/>
</dbReference>
<evidence type="ECO:0000256" key="2">
    <source>
        <dbReference type="ARBA" id="ARBA00022801"/>
    </source>
</evidence>
<dbReference type="GO" id="GO:0004386">
    <property type="term" value="F:helicase activity"/>
    <property type="evidence" value="ECO:0007669"/>
    <property type="project" value="UniProtKB-KW"/>
</dbReference>
<dbReference type="AlphaFoldDB" id="A0A4P9YF03"/>
<dbReference type="GO" id="GO:0005524">
    <property type="term" value="F:ATP binding"/>
    <property type="evidence" value="ECO:0007669"/>
    <property type="project" value="UniProtKB-KW"/>
</dbReference>
<evidence type="ECO:0000256" key="3">
    <source>
        <dbReference type="ARBA" id="ARBA00022806"/>
    </source>
</evidence>
<dbReference type="Proteomes" id="UP000281549">
    <property type="component" value="Unassembled WGS sequence"/>
</dbReference>
<dbReference type="GO" id="GO:0003676">
    <property type="term" value="F:nucleic acid binding"/>
    <property type="evidence" value="ECO:0007669"/>
    <property type="project" value="InterPro"/>
</dbReference>
<sequence>MKELDSSPTLLDFNAAPRSSFLKYSHKSNRLNVNVVPETPPKDNTTSSLQKSFSEKLMTGTIYGSDEEMEDCQSESGDVIFETPLKSTKPAARMDNFSSNDTTIIEETPQSFVKFSRKSLQSDTTFIPCSIPIDTQKDMSLFGVDTDVPSIKFKIDMAPRIPHIQSAVLQTPLSNLCLLMEGVMDHSRNLIVSAPTSSGKTLIGDILFIKKTTLLPGKKTLIVVPFVSMVQEKAKFLDLLLSPFHLKRTPFKCGYKFADRKYYGLKVVGFHSQTPYKSLYKIDKADVIIATIEKANGLINKWMDEDKLGQLGTVIVDELHLIGDESRGHLIESLLTKLLVQKVPDLQLIGMSATLPNLQSIANWMDNAQVIISQERPVPLTEYFVSQGIVYDKDFKKLRNLDLSNLDECGILCQEVAEN</sequence>
<dbReference type="SUPFAM" id="SSF52540">
    <property type="entry name" value="P-loop containing nucleoside triphosphate hydrolases"/>
    <property type="match status" value="1"/>
</dbReference>